<comment type="caution">
    <text evidence="3">The sequence shown here is derived from an EMBL/GenBank/DDBJ whole genome shotgun (WGS) entry which is preliminary data.</text>
</comment>
<reference evidence="3 4" key="1">
    <citation type="journal article" date="2024" name="Commun. Biol.">
        <title>Comparative genomic analysis of thermophilic fungi reveals convergent evolutionary adaptations and gene losses.</title>
        <authorList>
            <person name="Steindorff A.S."/>
            <person name="Aguilar-Pontes M.V."/>
            <person name="Robinson A.J."/>
            <person name="Andreopoulos B."/>
            <person name="LaButti K."/>
            <person name="Kuo A."/>
            <person name="Mondo S."/>
            <person name="Riley R."/>
            <person name="Otillar R."/>
            <person name="Haridas S."/>
            <person name="Lipzen A."/>
            <person name="Grimwood J."/>
            <person name="Schmutz J."/>
            <person name="Clum A."/>
            <person name="Reid I.D."/>
            <person name="Moisan M.C."/>
            <person name="Butler G."/>
            <person name="Nguyen T.T.M."/>
            <person name="Dewar K."/>
            <person name="Conant G."/>
            <person name="Drula E."/>
            <person name="Henrissat B."/>
            <person name="Hansel C."/>
            <person name="Singer S."/>
            <person name="Hutchinson M.I."/>
            <person name="de Vries R.P."/>
            <person name="Natvig D.O."/>
            <person name="Powell A.J."/>
            <person name="Tsang A."/>
            <person name="Grigoriev I.V."/>
        </authorList>
    </citation>
    <scope>NUCLEOTIDE SEQUENCE [LARGE SCALE GENOMIC DNA]</scope>
    <source>
        <strain evidence="3 4">CBS 494.80</strain>
    </source>
</reference>
<evidence type="ECO:0000259" key="2">
    <source>
        <dbReference type="PROSITE" id="PS50003"/>
    </source>
</evidence>
<dbReference type="EMBL" id="JAZHXI010000002">
    <property type="protein sequence ID" value="KAL2074152.1"/>
    <property type="molecule type" value="Genomic_DNA"/>
</dbReference>
<evidence type="ECO:0000256" key="1">
    <source>
        <dbReference type="SAM" id="MobiDB-lite"/>
    </source>
</evidence>
<feature type="region of interest" description="Disordered" evidence="1">
    <location>
        <begin position="1"/>
        <end position="37"/>
    </location>
</feature>
<evidence type="ECO:0000313" key="3">
    <source>
        <dbReference type="EMBL" id="KAL2074152.1"/>
    </source>
</evidence>
<dbReference type="InterPro" id="IPR001849">
    <property type="entry name" value="PH_domain"/>
</dbReference>
<dbReference type="SUPFAM" id="SSF50729">
    <property type="entry name" value="PH domain-like"/>
    <property type="match status" value="1"/>
</dbReference>
<name>A0ABR4CWD2_9HELO</name>
<proteinExistence type="predicted"/>
<feature type="region of interest" description="Disordered" evidence="1">
    <location>
        <begin position="284"/>
        <end position="310"/>
    </location>
</feature>
<feature type="compositionally biased region" description="Low complexity" evidence="1">
    <location>
        <begin position="293"/>
        <end position="306"/>
    </location>
</feature>
<dbReference type="InterPro" id="IPR011993">
    <property type="entry name" value="PH-like_dom_sf"/>
</dbReference>
<gene>
    <name evidence="3" type="ORF">VTL71DRAFT_7930</name>
</gene>
<dbReference type="Proteomes" id="UP001595075">
    <property type="component" value="Unassembled WGS sequence"/>
</dbReference>
<dbReference type="PROSITE" id="PS50003">
    <property type="entry name" value="PH_DOMAIN"/>
    <property type="match status" value="1"/>
</dbReference>
<dbReference type="PANTHER" id="PTHR37283:SF1">
    <property type="entry name" value="PH DOMAIN-CONTAINING PROTEIN YHR131C"/>
    <property type="match status" value="1"/>
</dbReference>
<feature type="compositionally biased region" description="Polar residues" evidence="1">
    <location>
        <begin position="20"/>
        <end position="35"/>
    </location>
</feature>
<dbReference type="Gene3D" id="2.30.29.30">
    <property type="entry name" value="Pleckstrin-homology domain (PH domain)/Phosphotyrosine-binding domain (PTB)"/>
    <property type="match status" value="1"/>
</dbReference>
<accession>A0ABR4CWD2</accession>
<protein>
    <recommendedName>
        <fullName evidence="2">PH domain-containing protein</fullName>
    </recommendedName>
</protein>
<keyword evidence="4" id="KW-1185">Reference proteome</keyword>
<organism evidence="3 4">
    <name type="scientific">Oculimacula yallundae</name>
    <dbReference type="NCBI Taxonomy" id="86028"/>
    <lineage>
        <taxon>Eukaryota</taxon>
        <taxon>Fungi</taxon>
        <taxon>Dikarya</taxon>
        <taxon>Ascomycota</taxon>
        <taxon>Pezizomycotina</taxon>
        <taxon>Leotiomycetes</taxon>
        <taxon>Helotiales</taxon>
        <taxon>Ploettnerulaceae</taxon>
        <taxon>Oculimacula</taxon>
    </lineage>
</organism>
<feature type="domain" description="PH" evidence="2">
    <location>
        <begin position="98"/>
        <end position="211"/>
    </location>
</feature>
<sequence>MNLAINGGSHGAADVENDDGTNVSSNISTAPTSNRHSMDEFFEQDEIGHSDDPPAYDTLLDLPSLRRKFNIQPREDEGREVLPPYSSAISIQNVFLMKMELEGAVHQATDRNWYRVVVTLQGTALKFHKFKGSALFAGKDDGGKPSDSMASKKGPFLKSYNLQHADVGIAADYLKKRFVIRVRAEADQFLLSCNKIETFVLWLQSLFAAIDLAPPLDDREIPRDLSIPRRIRRRARAGFANVQLNANLVREQQEIISSQFPQLAGADPIEDAGDAAVSTLLEDNETVAEETESSSSTPSVTTPSPSQSMASLALPTSIPMTVSVATSGSRPTILSRARHVIQSTTHLNITSTAPNPSITPDGKWRPQHQWTHFYDMLYAKRCMAILTQRSPRKSNLVIMMGKQWVVDWATGKLERCQPPDYGELEGRDMMGELRVGQSGNPVRV</sequence>
<evidence type="ECO:0000313" key="4">
    <source>
        <dbReference type="Proteomes" id="UP001595075"/>
    </source>
</evidence>
<dbReference type="SMART" id="SM00233">
    <property type="entry name" value="PH"/>
    <property type="match status" value="1"/>
</dbReference>
<dbReference type="PANTHER" id="PTHR37283">
    <property type="entry name" value="PH DOMAIN-CONTAINING PROTEIN YHR131C"/>
    <property type="match status" value="1"/>
</dbReference>